<keyword evidence="6" id="KW-1185">Reference proteome</keyword>
<comment type="caution">
    <text evidence="5">The sequence shown here is derived from an EMBL/GenBank/DDBJ whole genome shotgun (WGS) entry which is preliminary data.</text>
</comment>
<comment type="subcellular location">
    <subcellularLocation>
        <location evidence="1">Periplasm</location>
    </subcellularLocation>
</comment>
<dbReference type="Proteomes" id="UP000606730">
    <property type="component" value="Unassembled WGS sequence"/>
</dbReference>
<evidence type="ECO:0000256" key="4">
    <source>
        <dbReference type="SAM" id="SignalP"/>
    </source>
</evidence>
<keyword evidence="3" id="KW-0574">Periplasm</keyword>
<dbReference type="PANTHER" id="PTHR33376">
    <property type="match status" value="1"/>
</dbReference>
<reference evidence="5" key="2">
    <citation type="submission" date="2020-09" db="EMBL/GenBank/DDBJ databases">
        <authorList>
            <person name="Sun Q."/>
            <person name="Zhou Y."/>
        </authorList>
    </citation>
    <scope>NUCLEOTIDE SEQUENCE</scope>
    <source>
        <strain evidence="5">CGMCC 1.16012</strain>
    </source>
</reference>
<dbReference type="OrthoDB" id="7822595at2"/>
<dbReference type="CDD" id="cd13665">
    <property type="entry name" value="PBP2_TRAP_Dctp3_4"/>
    <property type="match status" value="1"/>
</dbReference>
<dbReference type="Gene3D" id="3.40.190.170">
    <property type="entry name" value="Bacterial extracellular solute-binding protein, family 7"/>
    <property type="match status" value="1"/>
</dbReference>
<dbReference type="Pfam" id="PF03480">
    <property type="entry name" value="DctP"/>
    <property type="match status" value="1"/>
</dbReference>
<accession>A0A917ELB9</accession>
<organism evidence="5 6">
    <name type="scientific">Actibacterium pelagium</name>
    <dbReference type="NCBI Taxonomy" id="2029103"/>
    <lineage>
        <taxon>Bacteria</taxon>
        <taxon>Pseudomonadati</taxon>
        <taxon>Pseudomonadota</taxon>
        <taxon>Alphaproteobacteria</taxon>
        <taxon>Rhodobacterales</taxon>
        <taxon>Roseobacteraceae</taxon>
        <taxon>Actibacterium</taxon>
    </lineage>
</organism>
<dbReference type="PANTHER" id="PTHR33376:SF15">
    <property type="entry name" value="BLL6794 PROTEIN"/>
    <property type="match status" value="1"/>
</dbReference>
<name>A0A917ELB9_9RHOB</name>
<dbReference type="InterPro" id="IPR038404">
    <property type="entry name" value="TRAP_DctP_sf"/>
</dbReference>
<dbReference type="FunFam" id="3.40.190.170:FF:000004">
    <property type="entry name" value="Trap dicarboxylate transporter, dctp subunit"/>
    <property type="match status" value="1"/>
</dbReference>
<evidence type="ECO:0000256" key="1">
    <source>
        <dbReference type="ARBA" id="ARBA00004418"/>
    </source>
</evidence>
<dbReference type="InterPro" id="IPR018389">
    <property type="entry name" value="DctP_fam"/>
</dbReference>
<dbReference type="AlphaFoldDB" id="A0A917ELB9"/>
<feature type="signal peptide" evidence="4">
    <location>
        <begin position="1"/>
        <end position="25"/>
    </location>
</feature>
<dbReference type="EMBL" id="BMKN01000002">
    <property type="protein sequence ID" value="GGE57049.1"/>
    <property type="molecule type" value="Genomic_DNA"/>
</dbReference>
<evidence type="ECO:0000256" key="3">
    <source>
        <dbReference type="ARBA" id="ARBA00022764"/>
    </source>
</evidence>
<evidence type="ECO:0000313" key="5">
    <source>
        <dbReference type="EMBL" id="GGE57049.1"/>
    </source>
</evidence>
<gene>
    <name evidence="5" type="ORF">GCM10011517_26010</name>
</gene>
<protein>
    <submittedName>
        <fullName evidence="5">ABC transporter substrate-binding protein</fullName>
    </submittedName>
</protein>
<reference evidence="5" key="1">
    <citation type="journal article" date="2014" name="Int. J. Syst. Evol. Microbiol.">
        <title>Complete genome sequence of Corynebacterium casei LMG S-19264T (=DSM 44701T), isolated from a smear-ripened cheese.</title>
        <authorList>
            <consortium name="US DOE Joint Genome Institute (JGI-PGF)"/>
            <person name="Walter F."/>
            <person name="Albersmeier A."/>
            <person name="Kalinowski J."/>
            <person name="Ruckert C."/>
        </authorList>
    </citation>
    <scope>NUCLEOTIDE SEQUENCE</scope>
    <source>
        <strain evidence="5">CGMCC 1.16012</strain>
    </source>
</reference>
<feature type="chain" id="PRO_5037645021" evidence="4">
    <location>
        <begin position="26"/>
        <end position="340"/>
    </location>
</feature>
<dbReference type="RefSeq" id="WP_095594486.1">
    <property type="nucleotide sequence ID" value="NZ_BMKN01000002.1"/>
</dbReference>
<dbReference type="GO" id="GO:0042597">
    <property type="term" value="C:periplasmic space"/>
    <property type="evidence" value="ECO:0007669"/>
    <property type="project" value="UniProtKB-SubCell"/>
</dbReference>
<dbReference type="GO" id="GO:0055085">
    <property type="term" value="P:transmembrane transport"/>
    <property type="evidence" value="ECO:0007669"/>
    <property type="project" value="InterPro"/>
</dbReference>
<evidence type="ECO:0000313" key="6">
    <source>
        <dbReference type="Proteomes" id="UP000606730"/>
    </source>
</evidence>
<evidence type="ECO:0000256" key="2">
    <source>
        <dbReference type="ARBA" id="ARBA00022729"/>
    </source>
</evidence>
<keyword evidence="2 4" id="KW-0732">Signal</keyword>
<proteinExistence type="predicted"/>
<sequence length="340" mass="35923">MAKLSKLTSLLAGATMALSGAVAFAADYTLTISSWAPPTHGINAMMWPKFIEMVEEATDGKVTAELKLGIAPPPAQMDLIMDGAADASIIFHGYQPGRFVTTKMIELPGYEGSAEAASVAYWRAYEAHLKGANEHRGVKLIALHTHGPAQLHSSSAVTALDQVSGLKVRIPGGVGGDVGAALGATGIQVPAPKVYETLASKAADGVVMPFESRKGFKLTEVAQNVYEIPGGLYRGSFAFIMNEDTFADLPEDLQKALDEKVFGEPLSREIGKIWDQIDTIGREATEGTEGNAINAASAADLEKFNMIAADVRTKVIGEVNDAGIDAQAAYDLIVKEMAAQ</sequence>